<dbReference type="Pfam" id="PF00071">
    <property type="entry name" value="Ras"/>
    <property type="match status" value="1"/>
</dbReference>
<dbReference type="OMA" id="LIFCCAN"/>
<name>A2DY65_TRIV3</name>
<dbReference type="KEGG" id="tva:4772667"/>
<dbReference type="InterPro" id="IPR005225">
    <property type="entry name" value="Small_GTP-bd"/>
</dbReference>
<evidence type="ECO:0000313" key="3">
    <source>
        <dbReference type="Proteomes" id="UP000001542"/>
    </source>
</evidence>
<keyword evidence="1" id="KW-0547">Nucleotide-binding</keyword>
<dbReference type="InParanoid" id="A2DY65"/>
<dbReference type="PROSITE" id="PS51421">
    <property type="entry name" value="RAS"/>
    <property type="match status" value="1"/>
</dbReference>
<reference evidence="2" key="2">
    <citation type="journal article" date="2007" name="Science">
        <title>Draft genome sequence of the sexually transmitted pathogen Trichomonas vaginalis.</title>
        <authorList>
            <person name="Carlton J.M."/>
            <person name="Hirt R.P."/>
            <person name="Silva J.C."/>
            <person name="Delcher A.L."/>
            <person name="Schatz M."/>
            <person name="Zhao Q."/>
            <person name="Wortman J.R."/>
            <person name="Bidwell S.L."/>
            <person name="Alsmark U.C.M."/>
            <person name="Besteiro S."/>
            <person name="Sicheritz-Ponten T."/>
            <person name="Noel C.J."/>
            <person name="Dacks J.B."/>
            <person name="Foster P.G."/>
            <person name="Simillion C."/>
            <person name="Van de Peer Y."/>
            <person name="Miranda-Saavedra D."/>
            <person name="Barton G.J."/>
            <person name="Westrop G.D."/>
            <person name="Mueller S."/>
            <person name="Dessi D."/>
            <person name="Fiori P.L."/>
            <person name="Ren Q."/>
            <person name="Paulsen I."/>
            <person name="Zhang H."/>
            <person name="Bastida-Corcuera F.D."/>
            <person name="Simoes-Barbosa A."/>
            <person name="Brown M.T."/>
            <person name="Hayes R.D."/>
            <person name="Mukherjee M."/>
            <person name="Okumura C.Y."/>
            <person name="Schneider R."/>
            <person name="Smith A.J."/>
            <person name="Vanacova S."/>
            <person name="Villalvazo M."/>
            <person name="Haas B.J."/>
            <person name="Pertea M."/>
            <person name="Feldblyum T.V."/>
            <person name="Utterback T.R."/>
            <person name="Shu C.L."/>
            <person name="Osoegawa K."/>
            <person name="de Jong P.J."/>
            <person name="Hrdy I."/>
            <person name="Horvathova L."/>
            <person name="Zubacova Z."/>
            <person name="Dolezal P."/>
            <person name="Malik S.B."/>
            <person name="Logsdon J.M. Jr."/>
            <person name="Henze K."/>
            <person name="Gupta A."/>
            <person name="Wang C.C."/>
            <person name="Dunne R.L."/>
            <person name="Upcroft J.A."/>
            <person name="Upcroft P."/>
            <person name="White O."/>
            <person name="Salzberg S.L."/>
            <person name="Tang P."/>
            <person name="Chiu C.-H."/>
            <person name="Lee Y.-S."/>
            <person name="Embley T.M."/>
            <person name="Coombs G.H."/>
            <person name="Mottram J.C."/>
            <person name="Tachezy J."/>
            <person name="Fraser-Liggett C.M."/>
            <person name="Johnson P.J."/>
        </authorList>
    </citation>
    <scope>NUCLEOTIDE SEQUENCE [LARGE SCALE GENOMIC DNA]</scope>
    <source>
        <strain evidence="2">G3</strain>
    </source>
</reference>
<dbReference type="InterPro" id="IPR001806">
    <property type="entry name" value="Small_GTPase"/>
</dbReference>
<gene>
    <name evidence="2" type="ORF">TVAG_460910</name>
</gene>
<dbReference type="SMART" id="SM00174">
    <property type="entry name" value="RHO"/>
    <property type="match status" value="1"/>
</dbReference>
<dbReference type="SMART" id="SM00173">
    <property type="entry name" value="RAS"/>
    <property type="match status" value="1"/>
</dbReference>
<dbReference type="GO" id="GO:0005525">
    <property type="term" value="F:GTP binding"/>
    <property type="evidence" value="ECO:0007669"/>
    <property type="project" value="InterPro"/>
</dbReference>
<dbReference type="eggNOG" id="KOG0092">
    <property type="taxonomic scope" value="Eukaryota"/>
</dbReference>
<dbReference type="FunFam" id="3.40.50.300:FF:001462">
    <property type="entry name" value="Small GTP-binding protein, putative"/>
    <property type="match status" value="1"/>
</dbReference>
<dbReference type="SUPFAM" id="SSF52540">
    <property type="entry name" value="P-loop containing nucleoside triphosphate hydrolases"/>
    <property type="match status" value="1"/>
</dbReference>
<dbReference type="VEuPathDB" id="TrichDB:TVAGG3_0644770"/>
<sequence>MSDDPSIKIVIVGDASVGKTAIMQKYCDGTFSITQPSTIGSTCSEKEVKIDNNVYKLSIWDTAGQETYRTIVPMYFRGAACAIVVFDITNQKSLDSVSYWVHTIRENASSAPLIFCCANKYDLLEERVIEDEEINITVNNLQIPVFYTSALTGAGIDRLFESILHQLVEKNFVKDLAIPAPVNTSSQKSGCAC</sequence>
<dbReference type="PANTHER" id="PTHR47978">
    <property type="match status" value="1"/>
</dbReference>
<evidence type="ECO:0000313" key="2">
    <source>
        <dbReference type="EMBL" id="EAY14674.1"/>
    </source>
</evidence>
<dbReference type="SMART" id="SM00175">
    <property type="entry name" value="RAB"/>
    <property type="match status" value="1"/>
</dbReference>
<organism evidence="2 3">
    <name type="scientific">Trichomonas vaginalis (strain ATCC PRA-98 / G3)</name>
    <dbReference type="NCBI Taxonomy" id="412133"/>
    <lineage>
        <taxon>Eukaryota</taxon>
        <taxon>Metamonada</taxon>
        <taxon>Parabasalia</taxon>
        <taxon>Trichomonadida</taxon>
        <taxon>Trichomonadidae</taxon>
        <taxon>Trichomonas</taxon>
    </lineage>
</organism>
<dbReference type="AlphaFoldDB" id="A2DY65"/>
<dbReference type="GO" id="GO:0003924">
    <property type="term" value="F:GTPase activity"/>
    <property type="evidence" value="ECO:0000318"/>
    <property type="project" value="GO_Central"/>
</dbReference>
<dbReference type="GO" id="GO:0006886">
    <property type="term" value="P:intracellular protein transport"/>
    <property type="evidence" value="ECO:0000318"/>
    <property type="project" value="GO_Central"/>
</dbReference>
<dbReference type="Gene3D" id="3.40.50.300">
    <property type="entry name" value="P-loop containing nucleotide triphosphate hydrolases"/>
    <property type="match status" value="1"/>
</dbReference>
<dbReference type="InterPro" id="IPR027417">
    <property type="entry name" value="P-loop_NTPase"/>
</dbReference>
<dbReference type="SMR" id="A2DY65"/>
<reference evidence="2" key="1">
    <citation type="submission" date="2006-10" db="EMBL/GenBank/DDBJ databases">
        <authorList>
            <person name="Amadeo P."/>
            <person name="Zhao Q."/>
            <person name="Wortman J."/>
            <person name="Fraser-Liggett C."/>
            <person name="Carlton J."/>
        </authorList>
    </citation>
    <scope>NUCLEOTIDE SEQUENCE</scope>
    <source>
        <strain evidence="2">G3</strain>
    </source>
</reference>
<dbReference type="NCBIfam" id="TIGR00231">
    <property type="entry name" value="small_GTP"/>
    <property type="match status" value="1"/>
</dbReference>
<keyword evidence="3" id="KW-1185">Reference proteome</keyword>
<dbReference type="OrthoDB" id="25896at2759"/>
<dbReference type="GO" id="GO:0012505">
    <property type="term" value="C:endomembrane system"/>
    <property type="evidence" value="ECO:0000318"/>
    <property type="project" value="GO_Central"/>
</dbReference>
<protein>
    <submittedName>
        <fullName evidence="2">Small GTP-binding protein, putative</fullName>
    </submittedName>
</protein>
<dbReference type="Proteomes" id="UP000001542">
    <property type="component" value="Unassembled WGS sequence"/>
</dbReference>
<dbReference type="VEuPathDB" id="TrichDB:TVAG_460910"/>
<evidence type="ECO:0000256" key="1">
    <source>
        <dbReference type="ARBA" id="ARBA00022741"/>
    </source>
</evidence>
<accession>A2DY65</accession>
<dbReference type="CDD" id="cd00154">
    <property type="entry name" value="Rab"/>
    <property type="match status" value="1"/>
</dbReference>
<dbReference type="STRING" id="5722.A2DY65"/>
<dbReference type="PRINTS" id="PR00449">
    <property type="entry name" value="RASTRNSFRMNG"/>
</dbReference>
<proteinExistence type="predicted"/>
<dbReference type="RefSeq" id="XP_001326897.1">
    <property type="nucleotide sequence ID" value="XM_001326862.1"/>
</dbReference>
<dbReference type="PROSITE" id="PS51419">
    <property type="entry name" value="RAB"/>
    <property type="match status" value="1"/>
</dbReference>
<dbReference type="EMBL" id="DS113267">
    <property type="protein sequence ID" value="EAY14674.1"/>
    <property type="molecule type" value="Genomic_DNA"/>
</dbReference>
<dbReference type="GO" id="GO:0005769">
    <property type="term" value="C:early endosome"/>
    <property type="evidence" value="ECO:0000318"/>
    <property type="project" value="GO_Central"/>
</dbReference>